<evidence type="ECO:0000313" key="4">
    <source>
        <dbReference type="EMBL" id="SEG51477.1"/>
    </source>
</evidence>
<evidence type="ECO:0000256" key="1">
    <source>
        <dbReference type="ARBA" id="ARBA00022553"/>
    </source>
</evidence>
<keyword evidence="2" id="KW-0812">Transmembrane</keyword>
<protein>
    <submittedName>
        <fullName evidence="4">Y_Y_Y domain-containing protein</fullName>
    </submittedName>
</protein>
<organism evidence="4 5">
    <name type="scientific">Algoriphagus boritolerans DSM 17298 = JCM 18970</name>
    <dbReference type="NCBI Taxonomy" id="1120964"/>
    <lineage>
        <taxon>Bacteria</taxon>
        <taxon>Pseudomonadati</taxon>
        <taxon>Bacteroidota</taxon>
        <taxon>Cytophagia</taxon>
        <taxon>Cytophagales</taxon>
        <taxon>Cyclobacteriaceae</taxon>
        <taxon>Algoriphagus</taxon>
    </lineage>
</organism>
<dbReference type="RefSeq" id="WP_146064486.1">
    <property type="nucleotide sequence ID" value="NZ_FNVR01000060.1"/>
</dbReference>
<feature type="transmembrane region" description="Helical" evidence="2">
    <location>
        <begin position="764"/>
        <end position="784"/>
    </location>
</feature>
<sequence>MDLVLKFIYSQKPFFGLLLIFICFPHFLPAQSIFEQIGRLPVTTYTAEEYDGFPVVLSAIQSDAGLMYFGTRTGLHEYDGVSWRSLFKSNEIMGVSSFIKDTTGTIFYAGYDFGYLETDTKGETKAVSLLHLIPEELRTNFFAYEIHFFNSYILLRTEDHHLIRLELNEDFTLKSLKSWQAETRFGLSFVVGNDFYVQQAERGLSRLEADEIKLIPNTEIFGKERISVILPFLGDEGTSLLLGGRYTGFYLLEGDILSKFPTEVDQLFKSDIPLRGAIVYKGNYILRLFGAGILIMNPQGKILKRIGTEQGLPSDIITSIYPDQNEDLWATTDDGLARIAINSPIQTFGKESGINSAVRNIQKQGQDIFLGTSTGLLKIDASDSEFKPVPQMGNYSIYDSWADGEDMIVIEGGPVNVIRNGKIIRVYEVKDGKLANRLLIPKNHPNLLLVTGQMGIMVYQRGLSKEFPWEYMGNVPGVESAGYIFEGKDGTIFSSGAGSERIHAINLGGIGLDLGELNGIKVNSFEVNGAEVRFSLVDGEFYMTSPQGMQKYLPNEGKFLPTDAFSEVEKDMIDFIQYKSGVIWYESLDKKKHILKRNSDGKFIKDERPNSIAPYLSQVDYIDEDSILWFGSQKGLIRYDPKKDNQSDKEFFTLIRRIETKTDTIPLPFYGRKKDVPAVERKDNSYRFEFAAPYFEDEKKTKYQTYLEGFEADWVDWNDNRFKEYTNLPSGTYVFHVRAQAFTGRVSEEAVFSFVVLPPWYATWWAYLIYALLIFAVITAIVKWRSRKLKAENRILEERVNERTAALEKSIEDLKSTQAQL</sequence>
<dbReference type="STRING" id="1120964.GCA_001313265_07909"/>
<dbReference type="Gene3D" id="2.60.40.10">
    <property type="entry name" value="Immunoglobulins"/>
    <property type="match status" value="1"/>
</dbReference>
<evidence type="ECO:0000256" key="2">
    <source>
        <dbReference type="SAM" id="Phobius"/>
    </source>
</evidence>
<dbReference type="InterPro" id="IPR013783">
    <property type="entry name" value="Ig-like_fold"/>
</dbReference>
<keyword evidence="5" id="KW-1185">Reference proteome</keyword>
<evidence type="ECO:0000313" key="5">
    <source>
        <dbReference type="Proteomes" id="UP000236736"/>
    </source>
</evidence>
<keyword evidence="1" id="KW-0597">Phosphoprotein</keyword>
<gene>
    <name evidence="4" type="ORF">SAMN03080598_04296</name>
</gene>
<accession>A0A1H6ATV8</accession>
<feature type="domain" description="Two component regulator three Y" evidence="3">
    <location>
        <begin position="696"/>
        <end position="756"/>
    </location>
</feature>
<dbReference type="InterPro" id="IPR011123">
    <property type="entry name" value="Y_Y_Y"/>
</dbReference>
<dbReference type="InterPro" id="IPR015943">
    <property type="entry name" value="WD40/YVTN_repeat-like_dom_sf"/>
</dbReference>
<dbReference type="SUPFAM" id="SSF63829">
    <property type="entry name" value="Calcium-dependent phosphotriesterase"/>
    <property type="match status" value="1"/>
</dbReference>
<dbReference type="AlphaFoldDB" id="A0A1H6ATV8"/>
<reference evidence="5" key="1">
    <citation type="submission" date="2016-10" db="EMBL/GenBank/DDBJ databases">
        <authorList>
            <person name="Varghese N."/>
            <person name="Submissions S."/>
        </authorList>
    </citation>
    <scope>NUCLEOTIDE SEQUENCE [LARGE SCALE GENOMIC DNA]</scope>
    <source>
        <strain evidence="5">DSM 17298</strain>
    </source>
</reference>
<feature type="non-terminal residue" evidence="4">
    <location>
        <position position="821"/>
    </location>
</feature>
<keyword evidence="2" id="KW-0472">Membrane</keyword>
<dbReference type="PANTHER" id="PTHR43547">
    <property type="entry name" value="TWO-COMPONENT HISTIDINE KINASE"/>
    <property type="match status" value="1"/>
</dbReference>
<dbReference type="Proteomes" id="UP000236736">
    <property type="component" value="Unassembled WGS sequence"/>
</dbReference>
<name>A0A1H6ATV8_9BACT</name>
<dbReference type="Pfam" id="PF07495">
    <property type="entry name" value="Y_Y_Y"/>
    <property type="match status" value="1"/>
</dbReference>
<dbReference type="GO" id="GO:0000155">
    <property type="term" value="F:phosphorelay sensor kinase activity"/>
    <property type="evidence" value="ECO:0007669"/>
    <property type="project" value="TreeGrafter"/>
</dbReference>
<keyword evidence="2" id="KW-1133">Transmembrane helix</keyword>
<proteinExistence type="predicted"/>
<dbReference type="Gene3D" id="2.130.10.10">
    <property type="entry name" value="YVTN repeat-like/Quinoprotein amine dehydrogenase"/>
    <property type="match status" value="3"/>
</dbReference>
<dbReference type="PANTHER" id="PTHR43547:SF2">
    <property type="entry name" value="HYBRID SIGNAL TRANSDUCTION HISTIDINE KINASE C"/>
    <property type="match status" value="1"/>
</dbReference>
<evidence type="ECO:0000259" key="3">
    <source>
        <dbReference type="Pfam" id="PF07495"/>
    </source>
</evidence>
<dbReference type="EMBL" id="FNVR01000060">
    <property type="protein sequence ID" value="SEG51477.1"/>
    <property type="molecule type" value="Genomic_DNA"/>
</dbReference>
<dbReference type="OrthoDB" id="9806995at2"/>